<organism evidence="1 2">
    <name type="scientific">Mycena maculata</name>
    <dbReference type="NCBI Taxonomy" id="230809"/>
    <lineage>
        <taxon>Eukaryota</taxon>
        <taxon>Fungi</taxon>
        <taxon>Dikarya</taxon>
        <taxon>Basidiomycota</taxon>
        <taxon>Agaricomycotina</taxon>
        <taxon>Agaricomycetes</taxon>
        <taxon>Agaricomycetidae</taxon>
        <taxon>Agaricales</taxon>
        <taxon>Marasmiineae</taxon>
        <taxon>Mycenaceae</taxon>
        <taxon>Mycena</taxon>
    </lineage>
</organism>
<reference evidence="1" key="1">
    <citation type="submission" date="2023-03" db="EMBL/GenBank/DDBJ databases">
        <title>Massive genome expansion in bonnet fungi (Mycena s.s.) driven by repeated elements and novel gene families across ecological guilds.</title>
        <authorList>
            <consortium name="Lawrence Berkeley National Laboratory"/>
            <person name="Harder C.B."/>
            <person name="Miyauchi S."/>
            <person name="Viragh M."/>
            <person name="Kuo A."/>
            <person name="Thoen E."/>
            <person name="Andreopoulos B."/>
            <person name="Lu D."/>
            <person name="Skrede I."/>
            <person name="Drula E."/>
            <person name="Henrissat B."/>
            <person name="Morin E."/>
            <person name="Kohler A."/>
            <person name="Barry K."/>
            <person name="LaButti K."/>
            <person name="Morin E."/>
            <person name="Salamov A."/>
            <person name="Lipzen A."/>
            <person name="Mereny Z."/>
            <person name="Hegedus B."/>
            <person name="Baldrian P."/>
            <person name="Stursova M."/>
            <person name="Weitz H."/>
            <person name="Taylor A."/>
            <person name="Grigoriev I.V."/>
            <person name="Nagy L.G."/>
            <person name="Martin F."/>
            <person name="Kauserud H."/>
        </authorList>
    </citation>
    <scope>NUCLEOTIDE SEQUENCE</scope>
    <source>
        <strain evidence="1">CBHHK188m</strain>
    </source>
</reference>
<dbReference type="Proteomes" id="UP001215280">
    <property type="component" value="Unassembled WGS sequence"/>
</dbReference>
<protein>
    <submittedName>
        <fullName evidence="1">Uncharacterized protein</fullName>
    </submittedName>
</protein>
<evidence type="ECO:0000313" key="1">
    <source>
        <dbReference type="EMBL" id="KAJ7741778.1"/>
    </source>
</evidence>
<name>A0AAD7IFC1_9AGAR</name>
<sequence>MASSAEQREDAGMRTLWAKDEGKVGSATCPDCKRLLKYGPGGLINLEKTHRGKQVCRELKEKLDKAAVAKKLTTMHNYFQKKAPPVPSTVQAPRVIHSNPTAVLGKPAAIITKASDAPSVTGLPSVSNTSEISERLVDLIRQLREGARRLPVSIPEADDTNPLAVFARDPASYVDEDINGTDLWEVLGSTFHAAFGYGATSESREQMIQPGLHRIGGFCRFLEYFVVKRGLRGAMAELKVEQLLDAMTSVLKKHGTPASYTGKVPDNPTIVVDSDNEPEVLEMSPPDEDLPRAPPVFLECAGFIFPFGSNYPFGLHGTITFPWSFTSSHGTVILRSYACKKSPVPGRSTCDPCKTLATDPALQGILDRAEHGIPENANYAYYSFSGLTELIRRKNQRIRELQLRGLNTARKLLSQARSLSDYKRLVRAIGSGVAQNVDRLIRVALRQKRGIRGILRLHDDAARGVYHPKDYVEEDDLRGVLIWKMGGNRLADLAHRALGLPSRTTLRSRLIVPSITPSPGVPQVSEVARNVEACFAGITDVVRAKKVVHQILMFDELATEKRIRWDDKTNSFIGVCRQHASRVSLQFNSEHDLEELFRALENTGARDTVHYAGEATVAAIGILSDDTRLYAARPILVSGDCKKETGKEHARDLIQPAIQGVKSKQDLTQLRLVSVASDGESRRGVAFIDMTFIRKLSPQSNIYHLLKDLPLMDFWVGEDDLTPDKDPKHVIKRLRNRLLRKSGTEVMGTHISTSINRSHLQSAGHSVQHLNSLFNPEDKQNVKVAFELLKDMWTLPPPSADARPGVMSARIGLRTLGTLFYHLVFPYICVDLTLSEQLEHLSAAAHLALLLYRDGGKQALPTLLFTDIMLIVKNVYFRVAKAKVDDPDGNFWLILLGTDRLEQLFGILRTMIGNDRNLDILQLIERITGSTEIANIFAKYPHWDRPPRRLLLPALTRDSQELPDKVDHIRPPSWRADTAVRNATPQTTWRRGRRMLEEELPHLATAFHSLDTAAASNPNINILSPHGTLITKANLNEDDNEDDDEPPAAEEQVVDISSMPIDLEDVTPTKPAVSHFITVGDKSLRNTRALSLMQKHRHTAASTDRLRRVADVQCHSSVGDADIAEFDSTFGAPSILVSEPIVTLVRCEEKLFVCVGEVTDIRVDSQSVEQIALEALLEQAVTVSFQILRVVPATVEDNPTLKNDWVSGSPLRTVLASPGRLVLPIDPTLSTRVQGKPCYLLESTVLRASSQLTASHIANRMDVHALYARAMIKTQRYLPLILMFAAIALLPSPLIRPIHS</sequence>
<dbReference type="EMBL" id="JARJLG010000121">
    <property type="protein sequence ID" value="KAJ7741778.1"/>
    <property type="molecule type" value="Genomic_DNA"/>
</dbReference>
<keyword evidence="2" id="KW-1185">Reference proteome</keyword>
<accession>A0AAD7IFC1</accession>
<proteinExistence type="predicted"/>
<gene>
    <name evidence="1" type="ORF">DFH07DRAFT_1063898</name>
</gene>
<evidence type="ECO:0000313" key="2">
    <source>
        <dbReference type="Proteomes" id="UP001215280"/>
    </source>
</evidence>
<comment type="caution">
    <text evidence="1">The sequence shown here is derived from an EMBL/GenBank/DDBJ whole genome shotgun (WGS) entry which is preliminary data.</text>
</comment>